<dbReference type="GO" id="GO:0016491">
    <property type="term" value="F:oxidoreductase activity"/>
    <property type="evidence" value="ECO:0007669"/>
    <property type="project" value="UniProtKB-KW"/>
</dbReference>
<name>A0ABW5PVA2_9BACI</name>
<comment type="similarity">
    <text evidence="1">Belongs to the nitroreductase family.</text>
</comment>
<sequence length="223" mass="25282">MSINTKTDFNAIIRERHSVKEFDPNIKISHEEMLKILEEATLAPSSVNLQPWRFVVVDDEKQKEKLQNLVRFNQRQLNTSAAMILILGDMNHFDYAEEIFSLAVEKNTMPQEVKDNYMMRLPEAFSNMSQQTIRETTLIDGGLVAMQLMLVAKAHGYDTNPIGGFERKELLEALGVDTERYVPVMIVAIGKAAKPAHASVRLPIERVTSFNHVDKVVGEPKKS</sequence>
<dbReference type="Pfam" id="PF00881">
    <property type="entry name" value="Nitroreductase"/>
    <property type="match status" value="1"/>
</dbReference>
<evidence type="ECO:0000313" key="4">
    <source>
        <dbReference type="EMBL" id="MFD2618667.1"/>
    </source>
</evidence>
<feature type="domain" description="Nitroreductase" evidence="3">
    <location>
        <begin position="13"/>
        <end position="191"/>
    </location>
</feature>
<organism evidence="4 5">
    <name type="scientific">Terrilactibacillus laevilacticus</name>
    <dbReference type="NCBI Taxonomy" id="1380157"/>
    <lineage>
        <taxon>Bacteria</taxon>
        <taxon>Bacillati</taxon>
        <taxon>Bacillota</taxon>
        <taxon>Bacilli</taxon>
        <taxon>Bacillales</taxon>
        <taxon>Bacillaceae</taxon>
        <taxon>Terrilactibacillus</taxon>
    </lineage>
</organism>
<evidence type="ECO:0000256" key="1">
    <source>
        <dbReference type="ARBA" id="ARBA00007118"/>
    </source>
</evidence>
<dbReference type="CDD" id="cd02137">
    <property type="entry name" value="MhqN-like"/>
    <property type="match status" value="1"/>
</dbReference>
<reference evidence="5" key="1">
    <citation type="journal article" date="2019" name="Int. J. Syst. Evol. Microbiol.">
        <title>The Global Catalogue of Microorganisms (GCM) 10K type strain sequencing project: providing services to taxonomists for standard genome sequencing and annotation.</title>
        <authorList>
            <consortium name="The Broad Institute Genomics Platform"/>
            <consortium name="The Broad Institute Genome Sequencing Center for Infectious Disease"/>
            <person name="Wu L."/>
            <person name="Ma J."/>
        </authorList>
    </citation>
    <scope>NUCLEOTIDE SEQUENCE [LARGE SCALE GENOMIC DNA]</scope>
    <source>
        <strain evidence="5">TISTR 2241</strain>
    </source>
</reference>
<dbReference type="PANTHER" id="PTHR43673">
    <property type="entry name" value="NAD(P)H NITROREDUCTASE YDGI-RELATED"/>
    <property type="match status" value="1"/>
</dbReference>
<evidence type="ECO:0000313" key="5">
    <source>
        <dbReference type="Proteomes" id="UP001597458"/>
    </source>
</evidence>
<comment type="caution">
    <text evidence="4">The sequence shown here is derived from an EMBL/GenBank/DDBJ whole genome shotgun (WGS) entry which is preliminary data.</text>
</comment>
<dbReference type="EC" id="1.7.1.-" evidence="4"/>
<keyword evidence="2 4" id="KW-0560">Oxidoreductase</keyword>
<evidence type="ECO:0000256" key="2">
    <source>
        <dbReference type="ARBA" id="ARBA00023002"/>
    </source>
</evidence>
<keyword evidence="5" id="KW-1185">Reference proteome</keyword>
<dbReference type="InterPro" id="IPR000415">
    <property type="entry name" value="Nitroreductase-like"/>
</dbReference>
<dbReference type="InterPro" id="IPR029479">
    <property type="entry name" value="Nitroreductase"/>
</dbReference>
<dbReference type="Gene3D" id="3.40.109.10">
    <property type="entry name" value="NADH Oxidase"/>
    <property type="match status" value="1"/>
</dbReference>
<dbReference type="SUPFAM" id="SSF55469">
    <property type="entry name" value="FMN-dependent nitroreductase-like"/>
    <property type="match status" value="1"/>
</dbReference>
<proteinExistence type="inferred from homology"/>
<protein>
    <submittedName>
        <fullName evidence="4">Nitroreductase family protein</fullName>
        <ecNumber evidence="4">1.7.1.-</ecNumber>
    </submittedName>
</protein>
<dbReference type="PANTHER" id="PTHR43673:SF10">
    <property type="entry name" value="NADH DEHYDROGENASE_NAD(P)H NITROREDUCTASE XCC3605-RELATED"/>
    <property type="match status" value="1"/>
</dbReference>
<dbReference type="RefSeq" id="WP_141191517.1">
    <property type="nucleotide sequence ID" value="NZ_JBHUMR010000024.1"/>
</dbReference>
<dbReference type="Proteomes" id="UP001597458">
    <property type="component" value="Unassembled WGS sequence"/>
</dbReference>
<accession>A0ABW5PVA2</accession>
<dbReference type="EMBL" id="JBHUMR010000024">
    <property type="protein sequence ID" value="MFD2618667.1"/>
    <property type="molecule type" value="Genomic_DNA"/>
</dbReference>
<evidence type="ECO:0000259" key="3">
    <source>
        <dbReference type="Pfam" id="PF00881"/>
    </source>
</evidence>
<gene>
    <name evidence="4" type="ORF">ACFSTF_15360</name>
</gene>